<reference evidence="2 3" key="1">
    <citation type="submission" date="2020-07" db="EMBL/GenBank/DDBJ databases">
        <title>Mycobacterium kansasii (former subtype) with zoonotic potential isolated from diseased indoor pet cat, Japan.</title>
        <authorList>
            <person name="Fukano H."/>
            <person name="Terazono T."/>
            <person name="Hoshino Y."/>
        </authorList>
    </citation>
    <scope>NUCLEOTIDE SEQUENCE [LARGE SCALE GENOMIC DNA]</scope>
    <source>
        <strain evidence="2 3">Kuro-I</strain>
    </source>
</reference>
<evidence type="ECO:0000256" key="1">
    <source>
        <dbReference type="SAM" id="MobiDB-lite"/>
    </source>
</evidence>
<feature type="region of interest" description="Disordered" evidence="1">
    <location>
        <begin position="1"/>
        <end position="20"/>
    </location>
</feature>
<organism evidence="2 3">
    <name type="scientific">Mycobacterium kansasii</name>
    <dbReference type="NCBI Taxonomy" id="1768"/>
    <lineage>
        <taxon>Bacteria</taxon>
        <taxon>Bacillati</taxon>
        <taxon>Actinomycetota</taxon>
        <taxon>Actinomycetes</taxon>
        <taxon>Mycobacteriales</taxon>
        <taxon>Mycobacteriaceae</taxon>
        <taxon>Mycobacterium</taxon>
    </lineage>
</organism>
<name>A0A7G1IAW2_MYCKA</name>
<feature type="compositionally biased region" description="Basic and acidic residues" evidence="1">
    <location>
        <begin position="1"/>
        <end position="12"/>
    </location>
</feature>
<proteinExistence type="predicted"/>
<dbReference type="Proteomes" id="UP000516380">
    <property type="component" value="Chromosome"/>
</dbReference>
<accession>A0A7G1IAW2</accession>
<evidence type="ECO:0000313" key="3">
    <source>
        <dbReference type="Proteomes" id="UP000516380"/>
    </source>
</evidence>
<dbReference type="AlphaFoldDB" id="A0A7G1IAW2"/>
<dbReference type="EMBL" id="AP023343">
    <property type="protein sequence ID" value="BCI87980.1"/>
    <property type="molecule type" value="Genomic_DNA"/>
</dbReference>
<keyword evidence="3" id="KW-1185">Reference proteome</keyword>
<evidence type="ECO:0000313" key="2">
    <source>
        <dbReference type="EMBL" id="BCI87980.1"/>
    </source>
</evidence>
<gene>
    <name evidence="2" type="ORF">NIIDMKKI_31860</name>
</gene>
<sequence>MRVVTDREEFMAEKSGPQEGVEGVVEGAKGKAKEVLEPSPAVTT</sequence>
<protein>
    <submittedName>
        <fullName evidence="2">Uncharacterized protein</fullName>
    </submittedName>
</protein>